<accession>A0A167AAJ5</accession>
<evidence type="ECO:0000313" key="10">
    <source>
        <dbReference type="Proteomes" id="UP000192161"/>
    </source>
</evidence>
<dbReference type="Proteomes" id="UP000663552">
    <property type="component" value="Chromosome"/>
</dbReference>
<evidence type="ECO:0000313" key="7">
    <source>
        <dbReference type="EMBL" id="WOW93766.1"/>
    </source>
</evidence>
<dbReference type="GO" id="GO:0005737">
    <property type="term" value="C:cytoplasm"/>
    <property type="evidence" value="ECO:0007669"/>
    <property type="project" value="UniProtKB-SubCell"/>
</dbReference>
<dbReference type="EMBL" id="AP024222">
    <property type="protein sequence ID" value="BCO04826.1"/>
    <property type="molecule type" value="Genomic_DNA"/>
</dbReference>
<name>A0A167AAJ5_LACLC</name>
<evidence type="ECO:0000313" key="9">
    <source>
        <dbReference type="Proteomes" id="UP000192016"/>
    </source>
</evidence>
<dbReference type="AlphaFoldDB" id="A0A167AAJ5"/>
<dbReference type="Proteomes" id="UP000192161">
    <property type="component" value="Chromosome"/>
</dbReference>
<dbReference type="SUPFAM" id="SSF158221">
    <property type="entry name" value="YnzC-like"/>
    <property type="match status" value="1"/>
</dbReference>
<protein>
    <recommendedName>
        <fullName evidence="2">UPF0291 protein LL1196_1508</fullName>
    </recommendedName>
</protein>
<dbReference type="Gene3D" id="1.10.287.540">
    <property type="entry name" value="Helix hairpin bin"/>
    <property type="match status" value="1"/>
</dbReference>
<dbReference type="RefSeq" id="WP_011676103.1">
    <property type="nucleotide sequence ID" value="NZ_AP018499.1"/>
</dbReference>
<comment type="similarity">
    <text evidence="2">Belongs to the UPF0291 family.</text>
</comment>
<evidence type="ECO:0000256" key="2">
    <source>
        <dbReference type="HAMAP-Rule" id="MF_01103"/>
    </source>
</evidence>
<evidence type="ECO:0000313" key="11">
    <source>
        <dbReference type="Proteomes" id="UP000595253"/>
    </source>
</evidence>
<proteinExistence type="inferred from homology"/>
<gene>
    <name evidence="5" type="primary">ylcA_1</name>
    <name evidence="6" type="ORF">LL1196_1508</name>
    <name evidence="5" type="ORF">LLC_00660</name>
    <name evidence="4" type="ORF">LLJM1_1166</name>
    <name evidence="3" type="ORF">LLJM3_1137</name>
    <name evidence="7" type="ORF">LLUC109_1036</name>
</gene>
<evidence type="ECO:0000313" key="6">
    <source>
        <dbReference type="EMBL" id="QSD63130.1"/>
    </source>
</evidence>
<reference evidence="8 9" key="1">
    <citation type="journal article" date="2017" name="BMC Genomics">
        <title>Comparative and functional genomics of the Lactococcus lactis taxon; insights into evolution and niche adaptation.</title>
        <authorList>
            <person name="Kelleher P."/>
            <person name="Bottacini F."/>
            <person name="Mahony J."/>
            <person name="Kilcawley K.N."/>
            <person name="van Sinderen D."/>
        </authorList>
    </citation>
    <scope>NUCLEOTIDE SEQUENCE [LARGE SCALE GENOMIC DNA]</scope>
    <source>
        <strain evidence="4 8">JM1</strain>
        <strain evidence="3 10">JM3</strain>
        <strain evidence="7 9">UC109</strain>
    </source>
</reference>
<sequence>MTITNEQVERINELARKKKAEGLSEAELEEQAFLRRAYLDSVKANFRSQVETIKVIDEKTGEDVTPDKLKEIQRKNGMRD</sequence>
<dbReference type="EMBL" id="CP032148">
    <property type="protein sequence ID" value="QSD63130.1"/>
    <property type="molecule type" value="Genomic_DNA"/>
</dbReference>
<dbReference type="EMBL" id="CP015899">
    <property type="protein sequence ID" value="ARE28540.1"/>
    <property type="molecule type" value="Genomic_DNA"/>
</dbReference>
<dbReference type="PANTHER" id="PTHR37300:SF1">
    <property type="entry name" value="UPF0291 PROTEIN YNZC"/>
    <property type="match status" value="1"/>
</dbReference>
<reference evidence="5 11" key="3">
    <citation type="submission" date="2020-12" db="EMBL/GenBank/DDBJ databases">
        <title>Complete genome sequence of lactococcus lactis subsp. cremoris strain EPSC and strain G3-2.</title>
        <authorList>
            <person name="Kita K."/>
            <person name="Ishikawa S."/>
        </authorList>
    </citation>
    <scope>NUCLEOTIDE SEQUENCE [LARGE SCALE GENOMIC DNA]</scope>
    <source>
        <strain evidence="5 11">EPSC</strain>
    </source>
</reference>
<dbReference type="Pfam" id="PF05979">
    <property type="entry name" value="DUF896"/>
    <property type="match status" value="1"/>
</dbReference>
<dbReference type="PANTHER" id="PTHR37300">
    <property type="entry name" value="UPF0291 PROTEIN CBO2609/CLC_2481"/>
    <property type="match status" value="1"/>
</dbReference>
<dbReference type="HAMAP" id="MF_01103">
    <property type="entry name" value="UPF0291"/>
    <property type="match status" value="1"/>
</dbReference>
<dbReference type="SMR" id="A0A167AAJ5"/>
<evidence type="ECO:0000313" key="5">
    <source>
        <dbReference type="EMBL" id="BCO04826.1"/>
    </source>
</evidence>
<evidence type="ECO:0000313" key="8">
    <source>
        <dbReference type="Proteomes" id="UP000191806"/>
    </source>
</evidence>
<evidence type="ECO:0000313" key="3">
    <source>
        <dbReference type="EMBL" id="ARE23336.1"/>
    </source>
</evidence>
<keyword evidence="1 2" id="KW-0963">Cytoplasm</keyword>
<dbReference type="Proteomes" id="UP000192016">
    <property type="component" value="Chromosome"/>
</dbReference>
<dbReference type="EMBL" id="CP015907">
    <property type="protein sequence ID" value="WOW93766.1"/>
    <property type="molecule type" value="Genomic_DNA"/>
</dbReference>
<dbReference type="Proteomes" id="UP000191806">
    <property type="component" value="Chromosome"/>
</dbReference>
<reference evidence="4" key="4">
    <citation type="submission" date="2023-03" db="EMBL/GenBank/DDBJ databases">
        <authorList>
            <person name="McDonnell B."/>
        </authorList>
    </citation>
    <scope>NUCLEOTIDE SEQUENCE</scope>
    <source>
        <strain evidence="4">JM1</strain>
        <strain evidence="3">JM3</strain>
        <strain evidence="7">UC109</strain>
    </source>
</reference>
<dbReference type="EMBL" id="CP015901">
    <property type="protein sequence ID" value="ARE23336.1"/>
    <property type="molecule type" value="Genomic_DNA"/>
</dbReference>
<dbReference type="InterPro" id="IPR009242">
    <property type="entry name" value="DUF896"/>
</dbReference>
<dbReference type="Proteomes" id="UP000595253">
    <property type="component" value="Chromosome"/>
</dbReference>
<evidence type="ECO:0000256" key="1">
    <source>
        <dbReference type="ARBA" id="ARBA00022490"/>
    </source>
</evidence>
<comment type="subcellular location">
    <subcellularLocation>
        <location evidence="2">Cytoplasm</location>
    </subcellularLocation>
</comment>
<evidence type="ECO:0000313" key="4">
    <source>
        <dbReference type="EMBL" id="ARE28540.1"/>
    </source>
</evidence>
<reference evidence="6" key="2">
    <citation type="journal article" date="2020" name="Mol. Microbiol.">
        <title>The CWPS Rubik's cube: Linking diversity of cell wall polysaccharide structures with the encoded biosynthetic machinery of selected Lactococcus lactis strains.</title>
        <authorList>
            <person name="Mahony J."/>
            <person name="Frantzen C."/>
            <person name="Vinogradov E."/>
            <person name="Sadovskaya I."/>
            <person name="Theodorou I."/>
            <person name="Kelleher P."/>
            <person name="Chapot-Chartier M.P."/>
            <person name="Cambillau C."/>
            <person name="Holo H."/>
            <person name="van Sinderen D."/>
        </authorList>
    </citation>
    <scope>NUCLEOTIDE SEQUENCE</scope>
    <source>
        <strain evidence="6">1196</strain>
    </source>
</reference>
<organism evidence="4 8">
    <name type="scientific">Lactococcus lactis subsp. cremoris</name>
    <name type="common">Streptococcus cremoris</name>
    <dbReference type="NCBI Taxonomy" id="1359"/>
    <lineage>
        <taxon>Bacteria</taxon>
        <taxon>Bacillati</taxon>
        <taxon>Bacillota</taxon>
        <taxon>Bacilli</taxon>
        <taxon>Lactobacillales</taxon>
        <taxon>Streptococcaceae</taxon>
        <taxon>Lactococcus</taxon>
    </lineage>
</organism>